<evidence type="ECO:0000256" key="10">
    <source>
        <dbReference type="ARBA" id="ARBA00023132"/>
    </source>
</evidence>
<dbReference type="Pfam" id="PF09531">
    <property type="entry name" value="Ndc1_Nup"/>
    <property type="match status" value="2"/>
</dbReference>
<evidence type="ECO:0000313" key="14">
    <source>
        <dbReference type="EMBL" id="KAK7058740.1"/>
    </source>
</evidence>
<protein>
    <submittedName>
        <fullName evidence="14">Nuclear pore complex subunit</fullName>
    </submittedName>
</protein>
<feature type="transmembrane region" description="Helical" evidence="13">
    <location>
        <begin position="205"/>
        <end position="222"/>
    </location>
</feature>
<dbReference type="GO" id="GO:0030674">
    <property type="term" value="F:protein-macromolecule adaptor activity"/>
    <property type="evidence" value="ECO:0007669"/>
    <property type="project" value="TreeGrafter"/>
</dbReference>
<dbReference type="InterPro" id="IPR019049">
    <property type="entry name" value="Nucleoporin_prot_Ndc1/Nup"/>
</dbReference>
<dbReference type="GO" id="GO:0015031">
    <property type="term" value="P:protein transport"/>
    <property type="evidence" value="ECO:0007669"/>
    <property type="project" value="UniProtKB-KW"/>
</dbReference>
<dbReference type="GO" id="GO:0006999">
    <property type="term" value="P:nuclear pore organization"/>
    <property type="evidence" value="ECO:0007669"/>
    <property type="project" value="TreeGrafter"/>
</dbReference>
<keyword evidence="12" id="KW-0539">Nucleus</keyword>
<feature type="transmembrane region" description="Helical" evidence="13">
    <location>
        <begin position="228"/>
        <end position="250"/>
    </location>
</feature>
<evidence type="ECO:0000256" key="13">
    <source>
        <dbReference type="SAM" id="Phobius"/>
    </source>
</evidence>
<keyword evidence="4" id="KW-0813">Transport</keyword>
<feature type="transmembrane region" description="Helical" evidence="13">
    <location>
        <begin position="63"/>
        <end position="87"/>
    </location>
</feature>
<organism evidence="14 15">
    <name type="scientific">Halocaridina rubra</name>
    <name type="common">Hawaiian red shrimp</name>
    <dbReference type="NCBI Taxonomy" id="373956"/>
    <lineage>
        <taxon>Eukaryota</taxon>
        <taxon>Metazoa</taxon>
        <taxon>Ecdysozoa</taxon>
        <taxon>Arthropoda</taxon>
        <taxon>Crustacea</taxon>
        <taxon>Multicrustacea</taxon>
        <taxon>Malacostraca</taxon>
        <taxon>Eumalacostraca</taxon>
        <taxon>Eucarida</taxon>
        <taxon>Decapoda</taxon>
        <taxon>Pleocyemata</taxon>
        <taxon>Caridea</taxon>
        <taxon>Atyoidea</taxon>
        <taxon>Atyidae</taxon>
        <taxon>Halocaridina</taxon>
    </lineage>
</organism>
<evidence type="ECO:0000256" key="8">
    <source>
        <dbReference type="ARBA" id="ARBA00022989"/>
    </source>
</evidence>
<keyword evidence="5 13" id="KW-0812">Transmembrane</keyword>
<dbReference type="PANTHER" id="PTHR13269">
    <property type="entry name" value="NUCLEOPORIN NDC1"/>
    <property type="match status" value="1"/>
</dbReference>
<reference evidence="14 15" key="1">
    <citation type="submission" date="2023-11" db="EMBL/GenBank/DDBJ databases">
        <title>Halocaridina rubra genome assembly.</title>
        <authorList>
            <person name="Smith C."/>
        </authorList>
    </citation>
    <scope>NUCLEOTIDE SEQUENCE [LARGE SCALE GENOMIC DNA]</scope>
    <source>
        <strain evidence="14">EP-1</strain>
        <tissue evidence="14">Whole</tissue>
    </source>
</reference>
<dbReference type="AlphaFoldDB" id="A0AAN8WM73"/>
<accession>A0AAN8WM73</accession>
<comment type="similarity">
    <text evidence="3">Belongs to the NDC1 family.</text>
</comment>
<evidence type="ECO:0000256" key="11">
    <source>
        <dbReference type="ARBA" id="ARBA00023136"/>
    </source>
</evidence>
<keyword evidence="6" id="KW-0509">mRNA transport</keyword>
<evidence type="ECO:0000256" key="4">
    <source>
        <dbReference type="ARBA" id="ARBA00022448"/>
    </source>
</evidence>
<evidence type="ECO:0000256" key="9">
    <source>
        <dbReference type="ARBA" id="ARBA00023010"/>
    </source>
</evidence>
<evidence type="ECO:0000256" key="2">
    <source>
        <dbReference type="ARBA" id="ARBA00004567"/>
    </source>
</evidence>
<proteinExistence type="inferred from homology"/>
<name>A0AAN8WM73_HALRR</name>
<comment type="caution">
    <text evidence="14">The sequence shown here is derived from an EMBL/GenBank/DDBJ whole genome shotgun (WGS) entry which is preliminary data.</text>
</comment>
<keyword evidence="15" id="KW-1185">Reference proteome</keyword>
<dbReference type="PANTHER" id="PTHR13269:SF6">
    <property type="entry name" value="NUCLEOPORIN NDC1"/>
    <property type="match status" value="1"/>
</dbReference>
<evidence type="ECO:0000256" key="3">
    <source>
        <dbReference type="ARBA" id="ARBA00005760"/>
    </source>
</evidence>
<dbReference type="EMBL" id="JAXCGZ010021118">
    <property type="protein sequence ID" value="KAK7058740.1"/>
    <property type="molecule type" value="Genomic_DNA"/>
</dbReference>
<keyword evidence="8 13" id="KW-1133">Transmembrane helix</keyword>
<keyword evidence="9" id="KW-0811">Translocation</keyword>
<keyword evidence="10" id="KW-0906">Nuclear pore complex</keyword>
<evidence type="ECO:0000256" key="6">
    <source>
        <dbReference type="ARBA" id="ARBA00022816"/>
    </source>
</evidence>
<evidence type="ECO:0000256" key="7">
    <source>
        <dbReference type="ARBA" id="ARBA00022927"/>
    </source>
</evidence>
<sequence length="541" mass="61000">MEELFTKEVLLWRSVRTLSCCILLQMLGPVALCSVFYTVSQGILNPEVIASNVIYTWLPPMRLMPPVLCFLILTHVFNKSYTVSAWVPITRWEAWKRGLSLSIMWKSLLLVLSSIILTNFYTTLANPDLSSIFTPCLPEDVLCRKRKAFIFYMGMLNGFRYGYYYFMDNGNLLTLSPAYPSRLQQLKSKLTVPNICVAYDRHGPSIISFLILGIALNMFNGSSWSDGIVILDFPLMVTMVLATFLLAITLKLFTDMFEIFIAEPIEIPLTTLEESNPETNADSWRLSHALSSGGLLQLIAFWDLKSIAACEPRNFERRSQVFSISQPGGHPRNWLGIMKPSLNLIRKFTERLRRHNCPEEFPKEPPKPTGVIGTSTDVNKNAVVVKPPSITFKERISKILDSLKKYPIFGYFLAELPDATNRSIFAEALPVIWAVQALGDLIAASFTEDKYGVTQRNIPDILMAFVQLQKVVDSLSRGTISKRAGTSDNLPAEFKLRRALRSSLRSSLYNVTTTFGGTILNMPLSSECQSKLQSYLDFKEG</sequence>
<gene>
    <name evidence="14" type="primary">NDC1</name>
    <name evidence="14" type="ORF">SK128_009497</name>
</gene>
<evidence type="ECO:0000256" key="1">
    <source>
        <dbReference type="ARBA" id="ARBA00004232"/>
    </source>
</evidence>
<feature type="transmembrane region" description="Helical" evidence="13">
    <location>
        <begin position="99"/>
        <end position="121"/>
    </location>
</feature>
<keyword evidence="7" id="KW-0653">Protein transport</keyword>
<dbReference type="GO" id="GO:0051028">
    <property type="term" value="P:mRNA transport"/>
    <property type="evidence" value="ECO:0007669"/>
    <property type="project" value="UniProtKB-KW"/>
</dbReference>
<keyword evidence="11 13" id="KW-0472">Membrane</keyword>
<evidence type="ECO:0000313" key="15">
    <source>
        <dbReference type="Proteomes" id="UP001381693"/>
    </source>
</evidence>
<evidence type="ECO:0000256" key="5">
    <source>
        <dbReference type="ARBA" id="ARBA00022692"/>
    </source>
</evidence>
<dbReference type="GO" id="GO:0070762">
    <property type="term" value="C:nuclear pore transmembrane ring"/>
    <property type="evidence" value="ECO:0007669"/>
    <property type="project" value="TreeGrafter"/>
</dbReference>
<evidence type="ECO:0000256" key="12">
    <source>
        <dbReference type="ARBA" id="ARBA00023242"/>
    </source>
</evidence>
<comment type="subcellular location">
    <subcellularLocation>
        <location evidence="1">Nucleus membrane</location>
        <topology evidence="1">Multi-pass membrane protein</topology>
    </subcellularLocation>
    <subcellularLocation>
        <location evidence="2">Nucleus</location>
        <location evidence="2">Nuclear pore complex</location>
    </subcellularLocation>
</comment>
<feature type="transmembrane region" description="Helical" evidence="13">
    <location>
        <begin position="21"/>
        <end position="43"/>
    </location>
</feature>
<dbReference type="GO" id="GO:0031965">
    <property type="term" value="C:nuclear membrane"/>
    <property type="evidence" value="ECO:0007669"/>
    <property type="project" value="UniProtKB-SubCell"/>
</dbReference>
<dbReference type="Proteomes" id="UP001381693">
    <property type="component" value="Unassembled WGS sequence"/>
</dbReference>